<accession>A0A836C3J8</accession>
<dbReference type="GO" id="GO:0005759">
    <property type="term" value="C:mitochondrial matrix"/>
    <property type="evidence" value="ECO:0007669"/>
    <property type="project" value="TreeGrafter"/>
</dbReference>
<feature type="compositionally biased region" description="Low complexity" evidence="1">
    <location>
        <begin position="874"/>
        <end position="907"/>
    </location>
</feature>
<dbReference type="PROSITE" id="PS51286">
    <property type="entry name" value="RAP"/>
    <property type="match status" value="1"/>
</dbReference>
<name>A0A836C3J8_9CHLO</name>
<sequence>MAVSLKELADMVERDAASWAASGDVSRLCEAFKTASVRDVWARDPHSSPAWTQPLRRRTLALLAEAYLPLVTSLEDPAHCLGPLWACAKAGFWEGSLPRALLTRLGADGGVLLVAASAKEHANLWWALSSAPPWAQLLTVQARNELLRSSAMCLDELTADELGPQACANILLACARLQLRSDPLLGRLTACLLEVARRADAQHLANAWYALGELAEDRGYAPALDELQRLAAHVLQRLPEHVPAVPAAAGHVAGGIGSRPGEAGAGSGTGARPGSAFSTGVGSGGAFTDQALSNMLLACVKLRFADRTFLHRLTAHLAARPGPSHQVLANAWYALGKLAEAPYSHGSNRASLHRLAAAIQDRLQPESGKQAQAGGAAAGPDASQPEQGRGGGAAGSRQEQAAGGSGGWRGRFKDQELSNMLLGCAKLGWRSKLLLRRLAAATGRAAPHMASQGIANSLYSLGVLGCTGPSYDTVLRQLIEALNGSLARAPDSWAPQGLSMSLWALEKLRPGEAQAATEAIAAECSRRRYEGFKPVELCTAVWALAKLGCQHQGYVAAAVEAALRAADAMPGATAQDWANLWSALAHCRHRPAQELLHRTSAALRGLRVGTCAIGAHECTDLLRSLAVLRLYDEPLVELLTRRLAEILARRLEEGGPGSEVDGHDLCNGLWALAVMGPDVLSSHSGLVEGLLREVMRQWGRAQAQRKAAAKAGAASAAPAATAPASPSPDAAKAAPDAPSIAAHTGAGEDAHAPFGRTGLQQLWQVQLELEHLAADSDAGSDGDDHSRRRKARSAPPSDRASSPATRNRSSSGSDGAGAHEARAGLAGLARVLVGGDGSLLAAMRPAAEGGDPTTSVLQRQVVAALWELRHQLAAAAQRHAQPHAPSHGPAASAHAQHQHAPGGAASVAGGGGGGGGAGGSRRGRRALTILAIRQEHPVLALGCRVDVVLELSGGRRVAVEVDGPWHYMANGQHLQAETGGTVMRNRQLRRIFGATNLVVVPFYEFRALASLEEEVAYLRRVLGLGLGPGRAGRRVST</sequence>
<keyword evidence="4" id="KW-1185">Reference proteome</keyword>
<feature type="domain" description="RAP" evidence="2">
    <location>
        <begin position="957"/>
        <end position="1020"/>
    </location>
</feature>
<comment type="caution">
    <text evidence="3">The sequence shown here is derived from an EMBL/GenBank/DDBJ whole genome shotgun (WGS) entry which is preliminary data.</text>
</comment>
<dbReference type="AlphaFoldDB" id="A0A836C3J8"/>
<protein>
    <recommendedName>
        <fullName evidence="2">RAP domain-containing protein</fullName>
    </recommendedName>
</protein>
<feature type="compositionally biased region" description="Low complexity" evidence="1">
    <location>
        <begin position="370"/>
        <end position="379"/>
    </location>
</feature>
<dbReference type="OrthoDB" id="536711at2759"/>
<feature type="region of interest" description="Disordered" evidence="1">
    <location>
        <begin position="874"/>
        <end position="920"/>
    </location>
</feature>
<feature type="region of interest" description="Disordered" evidence="1">
    <location>
        <begin position="774"/>
        <end position="819"/>
    </location>
</feature>
<evidence type="ECO:0000313" key="4">
    <source>
        <dbReference type="Proteomes" id="UP000612055"/>
    </source>
</evidence>
<dbReference type="GO" id="GO:0000963">
    <property type="term" value="P:mitochondrial RNA processing"/>
    <property type="evidence" value="ECO:0007669"/>
    <property type="project" value="TreeGrafter"/>
</dbReference>
<feature type="compositionally biased region" description="Low complexity" evidence="1">
    <location>
        <begin position="793"/>
        <end position="804"/>
    </location>
</feature>
<organism evidence="3 4">
    <name type="scientific">Edaphochlamys debaryana</name>
    <dbReference type="NCBI Taxonomy" id="47281"/>
    <lineage>
        <taxon>Eukaryota</taxon>
        <taxon>Viridiplantae</taxon>
        <taxon>Chlorophyta</taxon>
        <taxon>core chlorophytes</taxon>
        <taxon>Chlorophyceae</taxon>
        <taxon>CS clade</taxon>
        <taxon>Chlamydomonadales</taxon>
        <taxon>Chlamydomonadales incertae sedis</taxon>
        <taxon>Edaphochlamys</taxon>
    </lineage>
</organism>
<dbReference type="GO" id="GO:0009507">
    <property type="term" value="C:chloroplast"/>
    <property type="evidence" value="ECO:0007669"/>
    <property type="project" value="GOC"/>
</dbReference>
<dbReference type="GO" id="GO:0003723">
    <property type="term" value="F:RNA binding"/>
    <property type="evidence" value="ECO:0007669"/>
    <property type="project" value="TreeGrafter"/>
</dbReference>
<dbReference type="GO" id="GO:0035770">
    <property type="term" value="C:ribonucleoprotein granule"/>
    <property type="evidence" value="ECO:0007669"/>
    <property type="project" value="TreeGrafter"/>
</dbReference>
<gene>
    <name evidence="3" type="ORF">HYH03_004128</name>
</gene>
<dbReference type="Proteomes" id="UP000612055">
    <property type="component" value="Unassembled WGS sequence"/>
</dbReference>
<dbReference type="InterPro" id="IPR013584">
    <property type="entry name" value="RAP"/>
</dbReference>
<proteinExistence type="predicted"/>
<dbReference type="Pfam" id="PF08373">
    <property type="entry name" value="RAP"/>
    <property type="match status" value="1"/>
</dbReference>
<dbReference type="PANTHER" id="PTHR21228:SF40">
    <property type="entry name" value="LD45607P"/>
    <property type="match status" value="1"/>
</dbReference>
<dbReference type="SMART" id="SM00952">
    <property type="entry name" value="RAP"/>
    <property type="match status" value="1"/>
</dbReference>
<feature type="compositionally biased region" description="Gly residues" evidence="1">
    <location>
        <begin position="908"/>
        <end position="920"/>
    </location>
</feature>
<dbReference type="PANTHER" id="PTHR21228">
    <property type="entry name" value="FAST LEU-RICH DOMAIN-CONTAINING"/>
    <property type="match status" value="1"/>
</dbReference>
<dbReference type="GO" id="GO:0044528">
    <property type="term" value="P:regulation of mitochondrial mRNA stability"/>
    <property type="evidence" value="ECO:0007669"/>
    <property type="project" value="TreeGrafter"/>
</dbReference>
<feature type="region of interest" description="Disordered" evidence="1">
    <location>
        <begin position="364"/>
        <end position="410"/>
    </location>
</feature>
<dbReference type="EMBL" id="JAEHOE010000012">
    <property type="protein sequence ID" value="KAG2497862.1"/>
    <property type="molecule type" value="Genomic_DNA"/>
</dbReference>
<dbReference type="InterPro" id="IPR050870">
    <property type="entry name" value="FAST_kinase"/>
</dbReference>
<evidence type="ECO:0000256" key="1">
    <source>
        <dbReference type="SAM" id="MobiDB-lite"/>
    </source>
</evidence>
<evidence type="ECO:0000259" key="2">
    <source>
        <dbReference type="PROSITE" id="PS51286"/>
    </source>
</evidence>
<feature type="compositionally biased region" description="Low complexity" evidence="1">
    <location>
        <begin position="718"/>
        <end position="742"/>
    </location>
</feature>
<evidence type="ECO:0000313" key="3">
    <source>
        <dbReference type="EMBL" id="KAG2497862.1"/>
    </source>
</evidence>
<reference evidence="3" key="1">
    <citation type="journal article" date="2020" name="bioRxiv">
        <title>Comparative genomics of Chlamydomonas.</title>
        <authorList>
            <person name="Craig R.J."/>
            <person name="Hasan A.R."/>
            <person name="Ness R.W."/>
            <person name="Keightley P.D."/>
        </authorList>
    </citation>
    <scope>NUCLEOTIDE SEQUENCE</scope>
    <source>
        <strain evidence="3">CCAP 11/70</strain>
    </source>
</reference>
<feature type="region of interest" description="Disordered" evidence="1">
    <location>
        <begin position="718"/>
        <end position="753"/>
    </location>
</feature>
<dbReference type="GO" id="GO:1901259">
    <property type="term" value="P:chloroplast rRNA processing"/>
    <property type="evidence" value="ECO:0007669"/>
    <property type="project" value="TreeGrafter"/>
</dbReference>